<keyword evidence="1" id="KW-0195">Cyclin</keyword>
<dbReference type="Pfam" id="PF08613">
    <property type="entry name" value="Cyclin"/>
    <property type="match status" value="1"/>
</dbReference>
<protein>
    <recommendedName>
        <fullName evidence="4">Cyclin N-terminal domain-containing protein</fullName>
    </recommendedName>
</protein>
<dbReference type="PANTHER" id="PTHR15615">
    <property type="match status" value="1"/>
</dbReference>
<dbReference type="InterPro" id="IPR036915">
    <property type="entry name" value="Cyclin-like_sf"/>
</dbReference>
<dbReference type="Gene3D" id="1.10.472.10">
    <property type="entry name" value="Cyclin-like"/>
    <property type="match status" value="1"/>
</dbReference>
<dbReference type="InterPro" id="IPR048258">
    <property type="entry name" value="Cyclins_cyclin-box"/>
</dbReference>
<keyword evidence="3" id="KW-1185">Reference proteome</keyword>
<organism evidence="2 3">
    <name type="scientific">Rhodosorus marinus</name>
    <dbReference type="NCBI Taxonomy" id="101924"/>
    <lineage>
        <taxon>Eukaryota</taxon>
        <taxon>Rhodophyta</taxon>
        <taxon>Stylonematophyceae</taxon>
        <taxon>Stylonematales</taxon>
        <taxon>Stylonemataceae</taxon>
        <taxon>Rhodosorus</taxon>
    </lineage>
</organism>
<reference evidence="2 3" key="1">
    <citation type="journal article" date="2023" name="Nat. Commun.">
        <title>Origin of minicircular mitochondrial genomes in red algae.</title>
        <authorList>
            <person name="Lee Y."/>
            <person name="Cho C.H."/>
            <person name="Lee Y.M."/>
            <person name="Park S.I."/>
            <person name="Yang J.H."/>
            <person name="West J.A."/>
            <person name="Bhattacharya D."/>
            <person name="Yoon H.S."/>
        </authorList>
    </citation>
    <scope>NUCLEOTIDE SEQUENCE [LARGE SCALE GENOMIC DNA]</scope>
    <source>
        <strain evidence="2 3">CCMP1338</strain>
        <tissue evidence="2">Whole cell</tissue>
    </source>
</reference>
<dbReference type="SUPFAM" id="SSF47954">
    <property type="entry name" value="Cyclin-like"/>
    <property type="match status" value="1"/>
</dbReference>
<evidence type="ECO:0000313" key="3">
    <source>
        <dbReference type="Proteomes" id="UP001157974"/>
    </source>
</evidence>
<dbReference type="PANTHER" id="PTHR15615:SF108">
    <property type="entry name" value="PROTEIN CNPPD1"/>
    <property type="match status" value="1"/>
</dbReference>
<sequence>MQRNAVMFVPNLESCEPSMIFYSSTRPRVSLKVFLFKIFKYLNCPRSVFVHALALMDRLATGDDQLKLNEYNVHRLFLAAVLLSERHFATGQNTIKILSIVAGISTIELTAIETMCLEMLEYRTDVDPVLYKAYADRVRDASVSARKSDLRTKVEKQNLRHAEKDALRRARRLISAKANSFDINFN</sequence>
<evidence type="ECO:0000313" key="2">
    <source>
        <dbReference type="EMBL" id="KAJ8901211.1"/>
    </source>
</evidence>
<dbReference type="Proteomes" id="UP001157974">
    <property type="component" value="Unassembled WGS sequence"/>
</dbReference>
<dbReference type="InterPro" id="IPR013922">
    <property type="entry name" value="Cyclin_PHO80-like"/>
</dbReference>
<evidence type="ECO:0000256" key="1">
    <source>
        <dbReference type="ARBA" id="ARBA00023127"/>
    </source>
</evidence>
<dbReference type="AlphaFoldDB" id="A0AAV8UKN8"/>
<gene>
    <name evidence="2" type="ORF">NDN08_007060</name>
</gene>
<comment type="caution">
    <text evidence="2">The sequence shown here is derived from an EMBL/GenBank/DDBJ whole genome shotgun (WGS) entry which is preliminary data.</text>
</comment>
<accession>A0AAV8UKN8</accession>
<evidence type="ECO:0008006" key="4">
    <source>
        <dbReference type="Google" id="ProtNLM"/>
    </source>
</evidence>
<proteinExistence type="predicted"/>
<dbReference type="EMBL" id="JAMWBK010000011">
    <property type="protein sequence ID" value="KAJ8901211.1"/>
    <property type="molecule type" value="Genomic_DNA"/>
</dbReference>
<dbReference type="GO" id="GO:0019901">
    <property type="term" value="F:protein kinase binding"/>
    <property type="evidence" value="ECO:0007669"/>
    <property type="project" value="InterPro"/>
</dbReference>
<name>A0AAV8UKN8_9RHOD</name>
<dbReference type="PROSITE" id="PS00292">
    <property type="entry name" value="CYCLINS"/>
    <property type="match status" value="1"/>
</dbReference>